<name>A0A1L3FA69_BRAJP</name>
<dbReference type="Proteomes" id="UP000181962">
    <property type="component" value="Chromosome"/>
</dbReference>
<dbReference type="InterPro" id="IPR025737">
    <property type="entry name" value="FApF"/>
</dbReference>
<evidence type="ECO:0000256" key="1">
    <source>
        <dbReference type="SAM" id="SignalP"/>
    </source>
</evidence>
<gene>
    <name evidence="2" type="ORF">BKD09_17865</name>
</gene>
<sequence>MRSNKPGSRVINYATTVAALVLCADVSHADQGGSSFWFPGQFASLAAMQQTPGWALSVIDYHSSVAAAGSAAAAKEILAGRIPANVDVNLNLSLSGRADLVAFAPSYTFATAVLGGQLVVGMSGQYGRAAASIAGTLTAIAGPIVVTRTGMLEGSLTSYGDLAPFAELLWNHGVNNYMAYVTGNVPVGDYDPTRIPNIGLGHGAIDVGGAYTYFDPAAGNEISGVAGLTYNFRNPDTQYRSGIDFHFDWGASHYLTKQLFVGIVGYAYQQITDDSGQNPILGGFRSRVFGVGPQIGYSFPVGDMQGFLSLRGYGEFGAANRPSGWNTWLTFTISPSAPAAIAPTKHLVVK</sequence>
<protein>
    <submittedName>
        <fullName evidence="2">Phenol degradation protein meta</fullName>
    </submittedName>
</protein>
<feature type="signal peptide" evidence="1">
    <location>
        <begin position="1"/>
        <end position="29"/>
    </location>
</feature>
<evidence type="ECO:0000313" key="2">
    <source>
        <dbReference type="EMBL" id="APG10197.1"/>
    </source>
</evidence>
<dbReference type="EMBL" id="CP017637">
    <property type="protein sequence ID" value="APG10197.1"/>
    <property type="molecule type" value="Genomic_DNA"/>
</dbReference>
<dbReference type="OrthoDB" id="7372889at2"/>
<reference evidence="2 3" key="1">
    <citation type="submission" date="2016-11" db="EMBL/GenBank/DDBJ databases">
        <title>Complete Genome Sequence of Bradyrhizobium sp. strain J5, an isolated from soybean nodule in Hokkaido.</title>
        <authorList>
            <person name="Kanehara K."/>
        </authorList>
    </citation>
    <scope>NUCLEOTIDE SEQUENCE [LARGE SCALE GENOMIC DNA]</scope>
    <source>
        <strain evidence="2 3">J5</strain>
    </source>
</reference>
<feature type="chain" id="PRO_5012701739" evidence="1">
    <location>
        <begin position="30"/>
        <end position="350"/>
    </location>
</feature>
<dbReference type="AlphaFoldDB" id="A0A1L3FA69"/>
<dbReference type="RefSeq" id="WP_071911555.1">
    <property type="nucleotide sequence ID" value="NZ_CP017637.1"/>
</dbReference>
<dbReference type="Pfam" id="PF13557">
    <property type="entry name" value="Phenol_MetA_deg"/>
    <property type="match status" value="1"/>
</dbReference>
<proteinExistence type="predicted"/>
<keyword evidence="1" id="KW-0732">Signal</keyword>
<accession>A0A1L3FA69</accession>
<organism evidence="2 3">
    <name type="scientific">Bradyrhizobium japonicum</name>
    <dbReference type="NCBI Taxonomy" id="375"/>
    <lineage>
        <taxon>Bacteria</taxon>
        <taxon>Pseudomonadati</taxon>
        <taxon>Pseudomonadota</taxon>
        <taxon>Alphaproteobacteria</taxon>
        <taxon>Hyphomicrobiales</taxon>
        <taxon>Nitrobacteraceae</taxon>
        <taxon>Bradyrhizobium</taxon>
    </lineage>
</organism>
<evidence type="ECO:0000313" key="3">
    <source>
        <dbReference type="Proteomes" id="UP000181962"/>
    </source>
</evidence>